<dbReference type="GO" id="GO:0006189">
    <property type="term" value="P:'de novo' IMP biosynthetic process"/>
    <property type="evidence" value="ECO:0007669"/>
    <property type="project" value="UniProtKB-UniRule"/>
</dbReference>
<name>A0A839TGS9_9GAMM</name>
<comment type="catalytic activity">
    <reaction evidence="5 6">
        <text>N(1)-(5-phospho-beta-D-ribosyl)glycinamide + (6R)-10-formyltetrahydrofolate = N(2)-formyl-N(1)-(5-phospho-beta-D-ribosyl)glycinamide + (6S)-5,6,7,8-tetrahydrofolate + H(+)</text>
        <dbReference type="Rhea" id="RHEA:15053"/>
        <dbReference type="ChEBI" id="CHEBI:15378"/>
        <dbReference type="ChEBI" id="CHEBI:57453"/>
        <dbReference type="ChEBI" id="CHEBI:143788"/>
        <dbReference type="ChEBI" id="CHEBI:147286"/>
        <dbReference type="ChEBI" id="CHEBI:195366"/>
        <dbReference type="EC" id="2.1.2.2"/>
    </reaction>
</comment>
<organism evidence="8 9">
    <name type="scientific">Psychrobacter luti</name>
    <dbReference type="NCBI Taxonomy" id="198481"/>
    <lineage>
        <taxon>Bacteria</taxon>
        <taxon>Pseudomonadati</taxon>
        <taxon>Pseudomonadota</taxon>
        <taxon>Gammaproteobacteria</taxon>
        <taxon>Moraxellales</taxon>
        <taxon>Moraxellaceae</taxon>
        <taxon>Psychrobacter</taxon>
    </lineage>
</organism>
<comment type="function">
    <text evidence="6">Catalyzes the transfer of a formyl group from 10-formyltetrahydrofolate to 5-phospho-ribosyl-glycinamide (GAR), producing 5-phospho-ribosyl-N-formylglycinamide (FGAR) and tetrahydrofolate.</text>
</comment>
<dbReference type="PANTHER" id="PTHR43369">
    <property type="entry name" value="PHOSPHORIBOSYLGLYCINAMIDE FORMYLTRANSFERASE"/>
    <property type="match status" value="1"/>
</dbReference>
<dbReference type="UniPathway" id="UPA00074">
    <property type="reaction ID" value="UER00126"/>
</dbReference>
<dbReference type="EMBL" id="JACHXL010000003">
    <property type="protein sequence ID" value="MBB3107224.1"/>
    <property type="molecule type" value="Genomic_DNA"/>
</dbReference>
<feature type="binding site" evidence="6">
    <location>
        <position position="125"/>
    </location>
    <ligand>
        <name>(6R)-10-formyltetrahydrofolate</name>
        <dbReference type="ChEBI" id="CHEBI:195366"/>
    </ligand>
</feature>
<evidence type="ECO:0000256" key="4">
    <source>
        <dbReference type="ARBA" id="ARBA00038440"/>
    </source>
</evidence>
<dbReference type="SUPFAM" id="SSF53328">
    <property type="entry name" value="Formyltransferase"/>
    <property type="match status" value="1"/>
</dbReference>
<protein>
    <recommendedName>
        <fullName evidence="6">Phosphoribosylglycinamide formyltransferase</fullName>
        <ecNumber evidence="6">2.1.2.2</ecNumber>
    </recommendedName>
    <alternativeName>
        <fullName evidence="6">5'-phosphoribosylglycinamide transformylase</fullName>
    </alternativeName>
    <alternativeName>
        <fullName evidence="6">GAR transformylase</fullName>
        <shortName evidence="6">GART</shortName>
    </alternativeName>
</protein>
<feature type="active site" description="Proton donor" evidence="6">
    <location>
        <position position="127"/>
    </location>
</feature>
<dbReference type="InterPro" id="IPR002376">
    <property type="entry name" value="Formyl_transf_N"/>
</dbReference>
<dbReference type="NCBIfam" id="TIGR00639">
    <property type="entry name" value="PurN"/>
    <property type="match status" value="1"/>
</dbReference>
<dbReference type="EC" id="2.1.2.2" evidence="6"/>
<dbReference type="GO" id="GO:0005829">
    <property type="term" value="C:cytosol"/>
    <property type="evidence" value="ECO:0007669"/>
    <property type="project" value="TreeGrafter"/>
</dbReference>
<feature type="binding site" evidence="6">
    <location>
        <position position="80"/>
    </location>
    <ligand>
        <name>(6R)-10-formyltetrahydrofolate</name>
        <dbReference type="ChEBI" id="CHEBI:195366"/>
    </ligand>
</feature>
<gene>
    <name evidence="6" type="primary">purN</name>
    <name evidence="8" type="ORF">FHS24_001741</name>
</gene>
<evidence type="ECO:0000256" key="1">
    <source>
        <dbReference type="ARBA" id="ARBA00005054"/>
    </source>
</evidence>
<dbReference type="InterPro" id="IPR004607">
    <property type="entry name" value="GART"/>
</dbReference>
<dbReference type="CDD" id="cd08645">
    <property type="entry name" value="FMT_core_GART"/>
    <property type="match status" value="1"/>
</dbReference>
<feature type="site" description="Raises pKa of active site His" evidence="6">
    <location>
        <position position="163"/>
    </location>
</feature>
<comment type="caution">
    <text evidence="6">Lacks conserved residue(s) required for the propagation of feature annotation.</text>
</comment>
<dbReference type="RefSeq" id="WP_183620661.1">
    <property type="nucleotide sequence ID" value="NZ_CAJHAH010000003.1"/>
</dbReference>
<feature type="binding site" evidence="6">
    <location>
        <begin position="27"/>
        <end position="29"/>
    </location>
    <ligand>
        <name>N(1)-(5-phospho-beta-D-ribosyl)glycinamide</name>
        <dbReference type="ChEBI" id="CHEBI:143788"/>
    </ligand>
</feature>
<dbReference type="PANTHER" id="PTHR43369:SF2">
    <property type="entry name" value="PHOSPHORIBOSYLGLYCINAMIDE FORMYLTRANSFERASE"/>
    <property type="match status" value="1"/>
</dbReference>
<keyword evidence="3 6" id="KW-0658">Purine biosynthesis</keyword>
<dbReference type="AlphaFoldDB" id="A0A839TGS9"/>
<dbReference type="Pfam" id="PF00551">
    <property type="entry name" value="Formyl_trans_N"/>
    <property type="match status" value="1"/>
</dbReference>
<proteinExistence type="inferred from homology"/>
<comment type="similarity">
    <text evidence="4 6">Belongs to the GART family.</text>
</comment>
<evidence type="ECO:0000259" key="7">
    <source>
        <dbReference type="Pfam" id="PF00551"/>
    </source>
</evidence>
<evidence type="ECO:0000313" key="8">
    <source>
        <dbReference type="EMBL" id="MBB3107224.1"/>
    </source>
</evidence>
<evidence type="ECO:0000256" key="6">
    <source>
        <dbReference type="HAMAP-Rule" id="MF_01930"/>
    </source>
</evidence>
<dbReference type="InterPro" id="IPR036477">
    <property type="entry name" value="Formyl_transf_N_sf"/>
</dbReference>
<dbReference type="PROSITE" id="PS00373">
    <property type="entry name" value="GART"/>
    <property type="match status" value="1"/>
</dbReference>
<dbReference type="Gene3D" id="3.40.50.170">
    <property type="entry name" value="Formyl transferase, N-terminal domain"/>
    <property type="match status" value="1"/>
</dbReference>
<reference evidence="8 9" key="1">
    <citation type="submission" date="2020-08" db="EMBL/GenBank/DDBJ databases">
        <title>Genomic Encyclopedia of Type Strains, Phase III (KMG-III): the genomes of soil and plant-associated and newly described type strains.</title>
        <authorList>
            <person name="Whitman W."/>
        </authorList>
    </citation>
    <scope>NUCLEOTIDE SEQUENCE [LARGE SCALE GENOMIC DNA]</scope>
    <source>
        <strain evidence="8 9">CECT 5885</strain>
    </source>
</reference>
<evidence type="ECO:0000256" key="2">
    <source>
        <dbReference type="ARBA" id="ARBA00022679"/>
    </source>
</evidence>
<evidence type="ECO:0000313" key="9">
    <source>
        <dbReference type="Proteomes" id="UP000588111"/>
    </source>
</evidence>
<feature type="domain" description="Formyl transferase N-terminal" evidence="7">
    <location>
        <begin position="18"/>
        <end position="198"/>
    </location>
</feature>
<dbReference type="InterPro" id="IPR001555">
    <property type="entry name" value="GART_AS"/>
</dbReference>
<comment type="pathway">
    <text evidence="1 6">Purine metabolism; IMP biosynthesis via de novo pathway; N(2)-formyl-N(1)-(5-phospho-D-ribosyl)glycinamide from N(1)-(5-phospho-D-ribosyl)glycinamide (10-formyl THF route): step 1/1.</text>
</comment>
<evidence type="ECO:0000256" key="5">
    <source>
        <dbReference type="ARBA" id="ARBA00047664"/>
    </source>
</evidence>
<accession>A0A839TGS9</accession>
<evidence type="ECO:0000256" key="3">
    <source>
        <dbReference type="ARBA" id="ARBA00022755"/>
    </source>
</evidence>
<dbReference type="HAMAP" id="MF_01930">
    <property type="entry name" value="PurN"/>
    <property type="match status" value="1"/>
</dbReference>
<dbReference type="Proteomes" id="UP000588111">
    <property type="component" value="Unassembled WGS sequence"/>
</dbReference>
<keyword evidence="9" id="KW-1185">Reference proteome</keyword>
<sequence length="233" mass="24961">MPDDNLKSIAKKSAKPLRVAVLVSGSGSNLQVLINAMQAGALPIEIVGVISNREDAYAITRANDAAIPVAILSHVASGKRMGIKNFETHASAQLSAWQPDLIVLAGFMRVLSGSFIDNAPAPMINLHPALLPAYKGLDTHQRAIQAGERHHGCSIHVVTAELDAGAVLTQALLEINQKDTADSLQARVQQGEHQLLPWTILLIAHGIIDLNNPHNDAESSYLPALPLKLWLND</sequence>
<dbReference type="GO" id="GO:0004644">
    <property type="term" value="F:phosphoribosylglycinamide formyltransferase activity"/>
    <property type="evidence" value="ECO:0007669"/>
    <property type="project" value="UniProtKB-UniRule"/>
</dbReference>
<comment type="caution">
    <text evidence="8">The sequence shown here is derived from an EMBL/GenBank/DDBJ whole genome shotgun (WGS) entry which is preliminary data.</text>
</comment>
<keyword evidence="2 6" id="KW-0808">Transferase</keyword>